<reference evidence="2 3" key="1">
    <citation type="submission" date="2024-09" db="EMBL/GenBank/DDBJ databases">
        <authorList>
            <person name="Pan X."/>
        </authorList>
    </citation>
    <scope>NUCLEOTIDE SEQUENCE [LARGE SCALE GENOMIC DNA]</scope>
    <source>
        <strain evidence="2 3">B2969</strain>
    </source>
</reference>
<protein>
    <recommendedName>
        <fullName evidence="4">BACON domain-containing protein</fullName>
    </recommendedName>
</protein>
<gene>
    <name evidence="2" type="ORF">ACH3VR_13525</name>
</gene>
<feature type="transmembrane region" description="Helical" evidence="1">
    <location>
        <begin position="133"/>
        <end position="155"/>
    </location>
</feature>
<name>A0ABW7QAA3_9MICO</name>
<keyword evidence="1" id="KW-1133">Transmembrane helix</keyword>
<keyword evidence="3" id="KW-1185">Reference proteome</keyword>
<organism evidence="2 3">
    <name type="scientific">Microbacterium alkaliflavum</name>
    <dbReference type="NCBI Taxonomy" id="3248839"/>
    <lineage>
        <taxon>Bacteria</taxon>
        <taxon>Bacillati</taxon>
        <taxon>Actinomycetota</taxon>
        <taxon>Actinomycetes</taxon>
        <taxon>Micrococcales</taxon>
        <taxon>Microbacteriaceae</taxon>
        <taxon>Microbacterium</taxon>
    </lineage>
</organism>
<accession>A0ABW7QAA3</accession>
<dbReference type="Proteomes" id="UP001610861">
    <property type="component" value="Unassembled WGS sequence"/>
</dbReference>
<keyword evidence="1" id="KW-0472">Membrane</keyword>
<evidence type="ECO:0008006" key="4">
    <source>
        <dbReference type="Google" id="ProtNLM"/>
    </source>
</evidence>
<evidence type="ECO:0000256" key="1">
    <source>
        <dbReference type="SAM" id="Phobius"/>
    </source>
</evidence>
<evidence type="ECO:0000313" key="2">
    <source>
        <dbReference type="EMBL" id="MFH8251387.1"/>
    </source>
</evidence>
<dbReference type="EMBL" id="JBIQWL010000004">
    <property type="protein sequence ID" value="MFH8251387.1"/>
    <property type="molecule type" value="Genomic_DNA"/>
</dbReference>
<comment type="caution">
    <text evidence="2">The sequence shown here is derived from an EMBL/GenBank/DDBJ whole genome shotgun (WGS) entry which is preliminary data.</text>
</comment>
<sequence>MSGGEGFGPVGPSAAEAAPFSVTGPAQLRLGASRTGTASFTVSNTTGRPVRARLIVQPGAGADASWFAVAGESERALPVAGTATVDVTVTVPEKTAAGTASFTLGAALEEAPDRAVSGPNVAFDIPAAARRRFPWWIVIVVVAVLLLAGGGLLIWNLTRSGAPEPTSSPSPTPAGPPVFASGEFTAEPNTYFDLDTGTVIAVSGSGEDVYFYPGGGSGELGVVGQGPPRLAVVDEPTFADCEAATDYDDINAQNVVLLPDRETYVCVRFTDQQRRAVMTIGPAEGTGLHVAFTTWERD</sequence>
<proteinExistence type="predicted"/>
<evidence type="ECO:0000313" key="3">
    <source>
        <dbReference type="Proteomes" id="UP001610861"/>
    </source>
</evidence>
<dbReference type="RefSeq" id="WP_397556833.1">
    <property type="nucleotide sequence ID" value="NZ_JBIQWL010000004.1"/>
</dbReference>
<keyword evidence="1" id="KW-0812">Transmembrane</keyword>